<name>A0ABR3J3S6_9AGAR</name>
<dbReference type="PANTHER" id="PTHR43364">
    <property type="entry name" value="NADH-SPECIFIC METHYLGLYOXAL REDUCTASE-RELATED"/>
    <property type="match status" value="1"/>
</dbReference>
<keyword evidence="1" id="KW-0521">NADP</keyword>
<proteinExistence type="predicted"/>
<gene>
    <name evidence="3" type="ORF">HGRIS_010266</name>
</gene>
<dbReference type="Gene3D" id="3.20.20.100">
    <property type="entry name" value="NADP-dependent oxidoreductase domain"/>
    <property type="match status" value="1"/>
</dbReference>
<dbReference type="InterPro" id="IPR023210">
    <property type="entry name" value="NADP_OxRdtase_dom"/>
</dbReference>
<reference evidence="4" key="1">
    <citation type="submission" date="2024-06" db="EMBL/GenBank/DDBJ databases">
        <title>Multi-omics analyses provide insights into the biosynthesis of the anticancer antibiotic pleurotin in Hohenbuehelia grisea.</title>
        <authorList>
            <person name="Weaver J.A."/>
            <person name="Alberti F."/>
        </authorList>
    </citation>
    <scope>NUCLEOTIDE SEQUENCE [LARGE SCALE GENOMIC DNA]</scope>
    <source>
        <strain evidence="4">T-177</strain>
    </source>
</reference>
<evidence type="ECO:0000256" key="1">
    <source>
        <dbReference type="ARBA" id="ARBA00022857"/>
    </source>
</evidence>
<comment type="caution">
    <text evidence="3">The sequence shown here is derived from an EMBL/GenBank/DDBJ whole genome shotgun (WGS) entry which is preliminary data.</text>
</comment>
<accession>A0ABR3J3S6</accession>
<evidence type="ECO:0000313" key="3">
    <source>
        <dbReference type="EMBL" id="KAL0950287.1"/>
    </source>
</evidence>
<organism evidence="3 4">
    <name type="scientific">Hohenbuehelia grisea</name>
    <dbReference type="NCBI Taxonomy" id="104357"/>
    <lineage>
        <taxon>Eukaryota</taxon>
        <taxon>Fungi</taxon>
        <taxon>Dikarya</taxon>
        <taxon>Basidiomycota</taxon>
        <taxon>Agaricomycotina</taxon>
        <taxon>Agaricomycetes</taxon>
        <taxon>Agaricomycetidae</taxon>
        <taxon>Agaricales</taxon>
        <taxon>Pleurotineae</taxon>
        <taxon>Pleurotaceae</taxon>
        <taxon>Hohenbuehelia</taxon>
    </lineage>
</organism>
<dbReference type="SUPFAM" id="SSF51430">
    <property type="entry name" value="NAD(P)-linked oxidoreductase"/>
    <property type="match status" value="1"/>
</dbReference>
<dbReference type="Pfam" id="PF00248">
    <property type="entry name" value="Aldo_ket_red"/>
    <property type="match status" value="1"/>
</dbReference>
<dbReference type="InterPro" id="IPR036812">
    <property type="entry name" value="NAD(P)_OxRdtase_dom_sf"/>
</dbReference>
<dbReference type="Proteomes" id="UP001556367">
    <property type="component" value="Unassembled WGS sequence"/>
</dbReference>
<dbReference type="EMBL" id="JASNQZ010000012">
    <property type="protein sequence ID" value="KAL0950287.1"/>
    <property type="molecule type" value="Genomic_DNA"/>
</dbReference>
<sequence length="244" mass="27250">MSMKATYRQLGKSGLRISNPVLGGMSFGSSKWLNWIVDEEQGLAILKKAWDLGINTVDTANAYSNGQSETVIANFISKYDIPRERMVIATKVHAVVHEDPSVLAFLDPSIAQTKEYVNQGGLSRTALVNQVDASLRRLNTSYIDLLQIHAADPATPIEETMKALHDLVVTGKLRYIGACNLRVWQLAEMNSVAERHGWTPFISIQVEHSLLYRSEVRVWPSILLKFPDARCRRKKCSSTAHTKG</sequence>
<dbReference type="PANTHER" id="PTHR43364:SF9">
    <property type="entry name" value="OXIDOREDUCTASE"/>
    <property type="match status" value="1"/>
</dbReference>
<dbReference type="InterPro" id="IPR050523">
    <property type="entry name" value="AKR_Detox_Biosynth"/>
</dbReference>
<protein>
    <recommendedName>
        <fullName evidence="2">NADP-dependent oxidoreductase domain-containing protein</fullName>
    </recommendedName>
</protein>
<evidence type="ECO:0000259" key="2">
    <source>
        <dbReference type="Pfam" id="PF00248"/>
    </source>
</evidence>
<feature type="domain" description="NADP-dependent oxidoreductase" evidence="2">
    <location>
        <begin position="21"/>
        <end position="213"/>
    </location>
</feature>
<evidence type="ECO:0000313" key="4">
    <source>
        <dbReference type="Proteomes" id="UP001556367"/>
    </source>
</evidence>
<keyword evidence="4" id="KW-1185">Reference proteome</keyword>